<evidence type="ECO:0000313" key="3">
    <source>
        <dbReference type="Proteomes" id="UP000185744"/>
    </source>
</evidence>
<protein>
    <submittedName>
        <fullName evidence="2">Uncharacterized protein</fullName>
    </submittedName>
</protein>
<evidence type="ECO:0000256" key="1">
    <source>
        <dbReference type="SAM" id="Phobius"/>
    </source>
</evidence>
<proteinExistence type="predicted"/>
<dbReference type="Proteomes" id="UP000185744">
    <property type="component" value="Unassembled WGS sequence"/>
</dbReference>
<dbReference type="InParanoid" id="A0A1Q6DWL9"/>
<name>A0A1Q6DWL9_METT1</name>
<organism evidence="2 3">
    <name type="scientific">Methanohalarchaeum thermophilum</name>
    <dbReference type="NCBI Taxonomy" id="1903181"/>
    <lineage>
        <taxon>Archaea</taxon>
        <taxon>Methanobacteriati</taxon>
        <taxon>Methanobacteriota</taxon>
        <taxon>Methanonatronarchaeia</taxon>
        <taxon>Methanonatronarchaeales</taxon>
        <taxon>Methanonatronarchaeaceae</taxon>
        <taxon>Candidatus Methanohalarchaeum</taxon>
    </lineage>
</organism>
<keyword evidence="3" id="KW-1185">Reference proteome</keyword>
<dbReference type="EMBL" id="MSDW01000001">
    <property type="protein sequence ID" value="OKY78747.1"/>
    <property type="molecule type" value="Genomic_DNA"/>
</dbReference>
<keyword evidence="1" id="KW-0812">Transmembrane</keyword>
<accession>A0A1Q6DWL9</accession>
<keyword evidence="1" id="KW-1133">Transmembrane helix</keyword>
<evidence type="ECO:0000313" key="2">
    <source>
        <dbReference type="EMBL" id="OKY78747.1"/>
    </source>
</evidence>
<dbReference type="AlphaFoldDB" id="A0A1Q6DWL9"/>
<reference evidence="2" key="1">
    <citation type="submission" date="2016-12" db="EMBL/GenBank/DDBJ databases">
        <title>Discovery of methanogenic haloarchaea.</title>
        <authorList>
            <person name="Sorokin D.Y."/>
            <person name="Makarova K.S."/>
            <person name="Abbas B."/>
            <person name="Ferrer M."/>
            <person name="Golyshin P.N."/>
        </authorList>
    </citation>
    <scope>NUCLEOTIDE SEQUENCE [LARGE SCALE GENOMIC DNA]</scope>
    <source>
        <strain evidence="2">HMET1</strain>
    </source>
</reference>
<feature type="transmembrane region" description="Helical" evidence="1">
    <location>
        <begin position="21"/>
        <end position="50"/>
    </location>
</feature>
<sequence length="69" mass="8059">MIGARKKSRKIKKQGMALSTIGFFVCLAGYFFDFLWFFPVGLLGFLYGFYWYKRSKTWSIGARGEEKVI</sequence>
<keyword evidence="1" id="KW-0472">Membrane</keyword>
<gene>
    <name evidence="2" type="ORF">BTN85_1246</name>
</gene>
<comment type="caution">
    <text evidence="2">The sequence shown here is derived from an EMBL/GenBank/DDBJ whole genome shotgun (WGS) entry which is preliminary data.</text>
</comment>